<keyword evidence="9 10" id="KW-0998">Cell outer membrane</keyword>
<evidence type="ECO:0000259" key="13">
    <source>
        <dbReference type="Pfam" id="PF07715"/>
    </source>
</evidence>
<keyword evidence="4 10" id="KW-0812">Transmembrane</keyword>
<dbReference type="SUPFAM" id="SSF56935">
    <property type="entry name" value="Porins"/>
    <property type="match status" value="1"/>
</dbReference>
<keyword evidence="15" id="KW-1185">Reference proteome</keyword>
<dbReference type="InterPro" id="IPR036942">
    <property type="entry name" value="Beta-barrel_TonB_sf"/>
</dbReference>
<comment type="subcellular location">
    <subcellularLocation>
        <location evidence="1 10">Cell outer membrane</location>
        <topology evidence="1 10">Multi-pass membrane protein</topology>
    </subcellularLocation>
</comment>
<dbReference type="GO" id="GO:0044718">
    <property type="term" value="P:siderophore transmembrane transport"/>
    <property type="evidence" value="ECO:0007669"/>
    <property type="project" value="TreeGrafter"/>
</dbReference>
<dbReference type="PROSITE" id="PS52016">
    <property type="entry name" value="TONB_DEPENDENT_REC_3"/>
    <property type="match status" value="1"/>
</dbReference>
<keyword evidence="5" id="KW-0732">Signal</keyword>
<dbReference type="CDD" id="cd01347">
    <property type="entry name" value="ligand_gated_channel"/>
    <property type="match status" value="1"/>
</dbReference>
<dbReference type="Gene3D" id="2.40.170.20">
    <property type="entry name" value="TonB-dependent receptor, beta-barrel domain"/>
    <property type="match status" value="1"/>
</dbReference>
<evidence type="ECO:0000256" key="7">
    <source>
        <dbReference type="ARBA" id="ARBA00023136"/>
    </source>
</evidence>
<name>A0A1I4P5S8_9FIRM</name>
<keyword evidence="8" id="KW-0675">Receptor</keyword>
<dbReference type="EMBL" id="FOTS01000057">
    <property type="protein sequence ID" value="SFM22723.1"/>
    <property type="molecule type" value="Genomic_DNA"/>
</dbReference>
<evidence type="ECO:0000256" key="10">
    <source>
        <dbReference type="PROSITE-ProRule" id="PRU01360"/>
    </source>
</evidence>
<sequence length="530" mass="59465">MNWDQIITSGSKGGFNLNNIPVKNIERIEIVRGPSSSLYGSDAVGGVINIITRKATGSNTSIATEFGSWGMRKYNLSTENKLTNGYSYLITAEHKKQDNTEYKNAATGKVETLPQSYVEQDSVTMRLDKELSAGRTLSFQFEHVDKDFGFGGTAPGQPYWHYENGRGESKDDNMALTYHFGTDNLFRVYRNHSTEEVSYDGATIGYDVERTATGAEWQQSKRLSDQHTLVGGADWRQTDFTYVSQGIDDTYSTKAIFLEDHWTLPSNWTLTLGSRYDDHSIIGDHVTSRLTANRKINTATNIYASWGQFVKSPQVEDLFSNTLYFVGNPNLRPETGDTVTLGMNTELAGGTKLQASIFSSRVKDAIDYDYSYTKNPRGYAYNIDNQKRQGLDINLTHQLSPHWSASAGYSYVKIKNKDADATDYSNDLSNSQPNGYRLGVQYDQDKWNAGLTVRAATGRSLEQFTSKSYVTFDLVTNYKISPDTRVYIKGYNLLNRAYELKSLSTFGAYLSAGAYPMASRSFYIGVEHRM</sequence>
<reference evidence="15" key="1">
    <citation type="submission" date="2016-10" db="EMBL/GenBank/DDBJ databases">
        <authorList>
            <person name="Varghese N."/>
            <person name="Submissions S."/>
        </authorList>
    </citation>
    <scope>NUCLEOTIDE SEQUENCE [LARGE SCALE GENOMIC DNA]</scope>
    <source>
        <strain evidence="15">DSM 13327</strain>
    </source>
</reference>
<organism evidence="14 15">
    <name type="scientific">Pelosinus propionicus DSM 13327</name>
    <dbReference type="NCBI Taxonomy" id="1123291"/>
    <lineage>
        <taxon>Bacteria</taxon>
        <taxon>Bacillati</taxon>
        <taxon>Bacillota</taxon>
        <taxon>Negativicutes</taxon>
        <taxon>Selenomonadales</taxon>
        <taxon>Sporomusaceae</taxon>
        <taxon>Pelosinus</taxon>
    </lineage>
</organism>
<evidence type="ECO:0000256" key="9">
    <source>
        <dbReference type="ARBA" id="ARBA00023237"/>
    </source>
</evidence>
<evidence type="ECO:0000256" key="2">
    <source>
        <dbReference type="ARBA" id="ARBA00022448"/>
    </source>
</evidence>
<dbReference type="GO" id="GO:0009279">
    <property type="term" value="C:cell outer membrane"/>
    <property type="evidence" value="ECO:0007669"/>
    <property type="project" value="UniProtKB-SubCell"/>
</dbReference>
<evidence type="ECO:0000256" key="6">
    <source>
        <dbReference type="ARBA" id="ARBA00023077"/>
    </source>
</evidence>
<evidence type="ECO:0000256" key="8">
    <source>
        <dbReference type="ARBA" id="ARBA00023170"/>
    </source>
</evidence>
<dbReference type="InterPro" id="IPR037066">
    <property type="entry name" value="Plug_dom_sf"/>
</dbReference>
<dbReference type="PANTHER" id="PTHR30069:SF29">
    <property type="entry name" value="HEMOGLOBIN AND HEMOGLOBIN-HAPTOGLOBIN-BINDING PROTEIN 1-RELATED"/>
    <property type="match status" value="1"/>
</dbReference>
<dbReference type="Pfam" id="PF07715">
    <property type="entry name" value="Plug"/>
    <property type="match status" value="1"/>
</dbReference>
<evidence type="ECO:0000313" key="14">
    <source>
        <dbReference type="EMBL" id="SFM22723.1"/>
    </source>
</evidence>
<keyword evidence="2 10" id="KW-0813">Transport</keyword>
<accession>A0A1I4P5S8</accession>
<dbReference type="InterPro" id="IPR039426">
    <property type="entry name" value="TonB-dep_rcpt-like"/>
</dbReference>
<feature type="domain" description="TonB-dependent receptor-like beta-barrel" evidence="12">
    <location>
        <begin position="135"/>
        <end position="493"/>
    </location>
</feature>
<gene>
    <name evidence="14" type="ORF">SAMN04490355_105720</name>
</gene>
<protein>
    <submittedName>
        <fullName evidence="14">Vitamin B12 transporter</fullName>
    </submittedName>
</protein>
<keyword evidence="6 11" id="KW-0798">TonB box</keyword>
<dbReference type="Pfam" id="PF00593">
    <property type="entry name" value="TonB_dep_Rec_b-barrel"/>
    <property type="match status" value="1"/>
</dbReference>
<evidence type="ECO:0000313" key="15">
    <source>
        <dbReference type="Proteomes" id="UP000199520"/>
    </source>
</evidence>
<dbReference type="InterPro" id="IPR000531">
    <property type="entry name" value="Beta-barrel_TonB"/>
</dbReference>
<evidence type="ECO:0000256" key="11">
    <source>
        <dbReference type="RuleBase" id="RU003357"/>
    </source>
</evidence>
<keyword evidence="7 10" id="KW-0472">Membrane</keyword>
<dbReference type="Gene3D" id="2.170.130.10">
    <property type="entry name" value="TonB-dependent receptor, plug domain"/>
    <property type="match status" value="1"/>
</dbReference>
<evidence type="ECO:0000256" key="5">
    <source>
        <dbReference type="ARBA" id="ARBA00022729"/>
    </source>
</evidence>
<evidence type="ECO:0000256" key="3">
    <source>
        <dbReference type="ARBA" id="ARBA00022452"/>
    </source>
</evidence>
<dbReference type="Proteomes" id="UP000199520">
    <property type="component" value="Unassembled WGS sequence"/>
</dbReference>
<dbReference type="GO" id="GO:0015344">
    <property type="term" value="F:siderophore uptake transmembrane transporter activity"/>
    <property type="evidence" value="ECO:0007669"/>
    <property type="project" value="TreeGrafter"/>
</dbReference>
<dbReference type="STRING" id="1123291.SAMN04490355_105720"/>
<evidence type="ECO:0000256" key="4">
    <source>
        <dbReference type="ARBA" id="ARBA00022692"/>
    </source>
</evidence>
<evidence type="ECO:0000256" key="1">
    <source>
        <dbReference type="ARBA" id="ARBA00004571"/>
    </source>
</evidence>
<dbReference type="InterPro" id="IPR012910">
    <property type="entry name" value="Plug_dom"/>
</dbReference>
<evidence type="ECO:0000259" key="12">
    <source>
        <dbReference type="Pfam" id="PF00593"/>
    </source>
</evidence>
<dbReference type="PANTHER" id="PTHR30069">
    <property type="entry name" value="TONB-DEPENDENT OUTER MEMBRANE RECEPTOR"/>
    <property type="match status" value="1"/>
</dbReference>
<feature type="domain" description="TonB-dependent receptor plug" evidence="13">
    <location>
        <begin position="9"/>
        <end position="47"/>
    </location>
</feature>
<proteinExistence type="inferred from homology"/>
<comment type="similarity">
    <text evidence="10 11">Belongs to the TonB-dependent receptor family.</text>
</comment>
<keyword evidence="3 10" id="KW-1134">Transmembrane beta strand</keyword>
<dbReference type="AlphaFoldDB" id="A0A1I4P5S8"/>